<dbReference type="Proteomes" id="UP001603857">
    <property type="component" value="Unassembled WGS sequence"/>
</dbReference>
<comment type="caution">
    <text evidence="2">The sequence shown here is derived from an EMBL/GenBank/DDBJ whole genome shotgun (WGS) entry which is preliminary data.</text>
</comment>
<evidence type="ECO:0000256" key="1">
    <source>
        <dbReference type="SAM" id="MobiDB-lite"/>
    </source>
</evidence>
<reference evidence="2 3" key="1">
    <citation type="submission" date="2024-08" db="EMBL/GenBank/DDBJ databases">
        <title>Insights into the chromosomal genome structure of Flemingia macrophylla.</title>
        <authorList>
            <person name="Ding Y."/>
            <person name="Zhao Y."/>
            <person name="Bi W."/>
            <person name="Wu M."/>
            <person name="Zhao G."/>
            <person name="Gong Y."/>
            <person name="Li W."/>
            <person name="Zhang P."/>
        </authorList>
    </citation>
    <scope>NUCLEOTIDE SEQUENCE [LARGE SCALE GENOMIC DNA]</scope>
    <source>
        <strain evidence="2">DYQJB</strain>
        <tissue evidence="2">Leaf</tissue>
    </source>
</reference>
<dbReference type="AlphaFoldDB" id="A0ABD1MNC8"/>
<gene>
    <name evidence="2" type="ORF">Fmac_011765</name>
</gene>
<accession>A0ABD1MNC8</accession>
<feature type="compositionally biased region" description="Pro residues" evidence="1">
    <location>
        <begin position="158"/>
        <end position="171"/>
    </location>
</feature>
<evidence type="ECO:0000313" key="2">
    <source>
        <dbReference type="EMBL" id="KAL2337319.1"/>
    </source>
</evidence>
<protein>
    <submittedName>
        <fullName evidence="2">Uncharacterized protein</fullName>
    </submittedName>
</protein>
<keyword evidence="3" id="KW-1185">Reference proteome</keyword>
<evidence type="ECO:0000313" key="3">
    <source>
        <dbReference type="Proteomes" id="UP001603857"/>
    </source>
</evidence>
<name>A0ABD1MNC8_9FABA</name>
<organism evidence="2 3">
    <name type="scientific">Flemingia macrophylla</name>
    <dbReference type="NCBI Taxonomy" id="520843"/>
    <lineage>
        <taxon>Eukaryota</taxon>
        <taxon>Viridiplantae</taxon>
        <taxon>Streptophyta</taxon>
        <taxon>Embryophyta</taxon>
        <taxon>Tracheophyta</taxon>
        <taxon>Spermatophyta</taxon>
        <taxon>Magnoliopsida</taxon>
        <taxon>eudicotyledons</taxon>
        <taxon>Gunneridae</taxon>
        <taxon>Pentapetalae</taxon>
        <taxon>rosids</taxon>
        <taxon>fabids</taxon>
        <taxon>Fabales</taxon>
        <taxon>Fabaceae</taxon>
        <taxon>Papilionoideae</taxon>
        <taxon>50 kb inversion clade</taxon>
        <taxon>NPAAA clade</taxon>
        <taxon>indigoferoid/millettioid clade</taxon>
        <taxon>Phaseoleae</taxon>
        <taxon>Flemingia</taxon>
    </lineage>
</organism>
<sequence>MGSSLHQTNFVVPFAGQDFRIFDMDPQLYPGQRTPVLDDKEIQILGQRLGDDTEETRTVMKMRTLRSDALQPVLIDTSTLIFMTFIWKLGDDYILVPSSNVLTFEDIFSSEGGVLGPTTQQYIWTMLMPNSRPNSARYSSSRRRCPSMAQDFGTFNMDPPPYHGQSTPPPGYMMNYRYSERERHTEGDNAEETGTLVLDTGEEEDPEETASDGESPDF</sequence>
<dbReference type="EMBL" id="JBGMDY010000004">
    <property type="protein sequence ID" value="KAL2337319.1"/>
    <property type="molecule type" value="Genomic_DNA"/>
</dbReference>
<feature type="region of interest" description="Disordered" evidence="1">
    <location>
        <begin position="154"/>
        <end position="218"/>
    </location>
</feature>
<feature type="compositionally biased region" description="Basic and acidic residues" evidence="1">
    <location>
        <begin position="178"/>
        <end position="187"/>
    </location>
</feature>
<feature type="compositionally biased region" description="Acidic residues" evidence="1">
    <location>
        <begin position="200"/>
        <end position="218"/>
    </location>
</feature>
<proteinExistence type="predicted"/>